<feature type="transmembrane region" description="Helical" evidence="1">
    <location>
        <begin position="369"/>
        <end position="388"/>
    </location>
</feature>
<evidence type="ECO:0000313" key="2">
    <source>
        <dbReference type="EMBL" id="NHN87577.1"/>
    </source>
</evidence>
<reference evidence="2 3" key="1">
    <citation type="journal article" date="2020" name="Int. J. Syst. Evol. Microbiol.">
        <title>Novel acetic acid bacteria from cider fermentations: Acetobacter conturbans sp. nov. and Acetobacter fallax sp. nov.</title>
        <authorList>
            <person name="Sombolestani A.S."/>
            <person name="Cleenwerck I."/>
            <person name="Cnockaert M."/>
            <person name="Borremans W."/>
            <person name="Wieme A.D."/>
            <person name="De Vuyst L."/>
            <person name="Vandamme P."/>
        </authorList>
    </citation>
    <scope>NUCLEOTIDE SEQUENCE [LARGE SCALE GENOMIC DNA]</scope>
    <source>
        <strain evidence="2 3">LMG 1627</strain>
    </source>
</reference>
<comment type="caution">
    <text evidence="2">The sequence shown here is derived from an EMBL/GenBank/DDBJ whole genome shotgun (WGS) entry which is preliminary data.</text>
</comment>
<dbReference type="Proteomes" id="UP000631653">
    <property type="component" value="Unassembled WGS sequence"/>
</dbReference>
<feature type="transmembrane region" description="Helical" evidence="1">
    <location>
        <begin position="250"/>
        <end position="283"/>
    </location>
</feature>
<name>A0ABX0K0L9_9PROT</name>
<evidence type="ECO:0000313" key="3">
    <source>
        <dbReference type="Proteomes" id="UP000631653"/>
    </source>
</evidence>
<gene>
    <name evidence="2" type="ORF">GOB81_02880</name>
</gene>
<proteinExistence type="predicted"/>
<feature type="transmembrane region" description="Helical" evidence="1">
    <location>
        <begin position="436"/>
        <end position="454"/>
    </location>
</feature>
<evidence type="ECO:0000256" key="1">
    <source>
        <dbReference type="SAM" id="Phobius"/>
    </source>
</evidence>
<keyword evidence="3" id="KW-1185">Reference proteome</keyword>
<feature type="transmembrane region" description="Helical" evidence="1">
    <location>
        <begin position="295"/>
        <end position="318"/>
    </location>
</feature>
<organism evidence="2 3">
    <name type="scientific">Acetobacter conturbans</name>
    <dbReference type="NCBI Taxonomy" id="1737472"/>
    <lineage>
        <taxon>Bacteria</taxon>
        <taxon>Pseudomonadati</taxon>
        <taxon>Pseudomonadota</taxon>
        <taxon>Alphaproteobacteria</taxon>
        <taxon>Acetobacterales</taxon>
        <taxon>Acetobacteraceae</taxon>
        <taxon>Acetobacter</taxon>
    </lineage>
</organism>
<feature type="transmembrane region" description="Helical" evidence="1">
    <location>
        <begin position="28"/>
        <end position="57"/>
    </location>
</feature>
<dbReference type="RefSeq" id="WP_173568865.1">
    <property type="nucleotide sequence ID" value="NZ_WOSY01000002.1"/>
</dbReference>
<protein>
    <submittedName>
        <fullName evidence="2">Uncharacterized protein</fullName>
    </submittedName>
</protein>
<feature type="transmembrane region" description="Helical" evidence="1">
    <location>
        <begin position="78"/>
        <end position="97"/>
    </location>
</feature>
<accession>A0ABX0K0L9</accession>
<keyword evidence="1" id="KW-0472">Membrane</keyword>
<keyword evidence="1" id="KW-0812">Transmembrane</keyword>
<feature type="transmembrane region" description="Helical" evidence="1">
    <location>
        <begin position="221"/>
        <end position="238"/>
    </location>
</feature>
<keyword evidence="1" id="KW-1133">Transmembrane helix</keyword>
<sequence length="469" mass="50284">MLPLMGVILLPLSIFFWGKPERLLQMVIVAGIFPAAAVLSLGGICLQPTLAPGLSFLSYIMLQKILGARYPAQQDVRTLCSAMVFNGVWAVFASQAMPRIFHNKVLVWPQKVDAAGTQSLLAPSFGNITQDAYLIVNVILMVFAAQYVTRSQIKIASFFNAFMLTCWLLVGICVWQFLARTIHVPPFPRELFYSNTGWAVLDGQTAGPLPRINASFTEPSACASYLCGVVFTCLWLTLKGYKVKGMRPLIWASTLALCLTTSTTGFASVAIGLMLLPFLVVVTGSARLLGRIGQLAMIGGVILGMMMVTVVTFVPSVVTAAQTVAESTADKKQSASYKERSQADADAMTVFRETYGLGAGWGSNRSSSLAAGLLASVGVIGVIALLVFDWKLVMAAGAALRAQPHSDESLVIEGFLASIFGRVVAAMLSAPTIGMPDFYVMIGIVIGAIARVRLAQRVDKRLLAIPATR</sequence>
<feature type="transmembrane region" description="Helical" evidence="1">
    <location>
        <begin position="161"/>
        <end position="179"/>
    </location>
</feature>
<dbReference type="EMBL" id="WOSY01000002">
    <property type="protein sequence ID" value="NHN87577.1"/>
    <property type="molecule type" value="Genomic_DNA"/>
</dbReference>
<feature type="transmembrane region" description="Helical" evidence="1">
    <location>
        <begin position="132"/>
        <end position="149"/>
    </location>
</feature>